<dbReference type="InterPro" id="IPR007822">
    <property type="entry name" value="LANC-like"/>
</dbReference>
<dbReference type="PIRSF" id="PIRSF037228">
    <property type="entry name" value="Lant_mod_RumM"/>
    <property type="match status" value="1"/>
</dbReference>
<reference evidence="2 3" key="1">
    <citation type="submission" date="2018-08" db="EMBL/GenBank/DDBJ databases">
        <title>A genome reference for cultivated species of the human gut microbiota.</title>
        <authorList>
            <person name="Zou Y."/>
            <person name="Xue W."/>
            <person name="Luo G."/>
        </authorList>
    </citation>
    <scope>NUCLEOTIDE SEQUENCE [LARGE SCALE GENOMIC DNA]</scope>
    <source>
        <strain evidence="2 3">AF18-38</strain>
    </source>
</reference>
<organism evidence="2 3">
    <name type="scientific">Streptococcus anginosus</name>
    <dbReference type="NCBI Taxonomy" id="1328"/>
    <lineage>
        <taxon>Bacteria</taxon>
        <taxon>Bacillati</taxon>
        <taxon>Bacillota</taxon>
        <taxon>Bacilli</taxon>
        <taxon>Lactobacillales</taxon>
        <taxon>Streptococcaceae</taxon>
        <taxon>Streptococcus</taxon>
        <taxon>Streptococcus anginosus group</taxon>
    </lineage>
</organism>
<dbReference type="SMART" id="SM01260">
    <property type="entry name" value="LANC_like"/>
    <property type="match status" value="1"/>
</dbReference>
<dbReference type="RefSeq" id="WP_118138828.1">
    <property type="nucleotide sequence ID" value="NZ_CP126961.1"/>
</dbReference>
<gene>
    <name evidence="2" type="primary">lanM</name>
    <name evidence="2" type="ORF">DWX18_02630</name>
</gene>
<dbReference type="InterPro" id="IPR025410">
    <property type="entry name" value="Lant_dehyd"/>
</dbReference>
<dbReference type="InterPro" id="IPR017146">
    <property type="entry name" value="Lanti_2_LanM"/>
</dbReference>
<dbReference type="Pfam" id="PF13575">
    <property type="entry name" value="DUF4135"/>
    <property type="match status" value="1"/>
</dbReference>
<dbReference type="AlphaFoldDB" id="A0A412PPP5"/>
<proteinExistence type="predicted"/>
<dbReference type="PRINTS" id="PR01950">
    <property type="entry name" value="LANCSUPER"/>
</dbReference>
<protein>
    <submittedName>
        <fullName evidence="2">Type 2 lantipeptide synthetase LanM</fullName>
    </submittedName>
</protein>
<name>A0A412PPP5_STRAP</name>
<evidence type="ECO:0000313" key="2">
    <source>
        <dbReference type="EMBL" id="RGT62034.1"/>
    </source>
</evidence>
<dbReference type="Proteomes" id="UP000284046">
    <property type="component" value="Unassembled WGS sequence"/>
</dbReference>
<evidence type="ECO:0000259" key="1">
    <source>
        <dbReference type="Pfam" id="PF13575"/>
    </source>
</evidence>
<evidence type="ECO:0000313" key="3">
    <source>
        <dbReference type="Proteomes" id="UP000284046"/>
    </source>
</evidence>
<dbReference type="GO" id="GO:0031179">
    <property type="term" value="P:peptide modification"/>
    <property type="evidence" value="ECO:0007669"/>
    <property type="project" value="InterPro"/>
</dbReference>
<accession>A0A412PPP5</accession>
<dbReference type="NCBIfam" id="TIGR03897">
    <property type="entry name" value="lanti_2_LanM"/>
    <property type="match status" value="1"/>
</dbReference>
<dbReference type="SUPFAM" id="SSF158745">
    <property type="entry name" value="LanC-like"/>
    <property type="match status" value="1"/>
</dbReference>
<dbReference type="Pfam" id="PF05147">
    <property type="entry name" value="LANC_like"/>
    <property type="match status" value="1"/>
</dbReference>
<dbReference type="Gene3D" id="1.50.10.20">
    <property type="match status" value="1"/>
</dbReference>
<dbReference type="EMBL" id="QRWZ01000002">
    <property type="protein sequence ID" value="RGT62034.1"/>
    <property type="molecule type" value="Genomic_DNA"/>
</dbReference>
<comment type="caution">
    <text evidence="2">The sequence shown here is derived from an EMBL/GenBank/DDBJ whole genome shotgun (WGS) entry which is preliminary data.</text>
</comment>
<feature type="domain" description="Lantibiotic biosynthesis protein dehydration" evidence="1">
    <location>
        <begin position="141"/>
        <end position="501"/>
    </location>
</feature>
<sequence>MVGYDKDIYPELKSESEFNEYILPIIEGIKHLTITGEIVSQSKNDFINIEETYPYHNSCLFFVDNIWKKLWNDKLNNLLFDSEDFKEAICESLAQVAFTYFIRCFANQIKEYSTNTDIKKNYKEYSRFLIDNCFKNFSSEYPVIWYRCNKLVINKVNYIIIVLNTLTKSRDKIQNKFKISKQLRVKNILMDGDSHNCGKTVSTIIFENGEKLIFKPRTVDGEYGYAKLVNELNMAFKTNFLAVDTLKVGKYGFCSFVEIDDSSIDMVKAGKLACLLYLLNATDMHYSNIYWTKEGPIPIDLETLFHVPRLKKGLEESQKSAYKYIEQSVYSTGVLPINLVSKNGTVDVGFTGVRNSNSIGPIKSIELLDGFTSNIRFIWGKYPSTTNMKNNISENLQIFQNCDEVSKGFSEMYELVFNNKEWFLNTVSKIFSNSKVRYIHNMTYRYEQILRTLTSTKASKSESLSKSILSRLGVLSLTCEKPIIISECQQIWNGDVPYFIANYSENYIYDYDEKIIARTNSSPKSNFEDKIKSLSIKDLNEQLKIIKLAFVAKVQDPHGENAEAFKLKNSLKTSNEIIKLLSDKLMNSVYDDKYEHLPKTWIGPVSTHTTNGWTPGVLGYDMYGGRTGIALVLALAGTKLGETRYSDLAFQIFEAYAKILESNVYETRSILSSGIGLYSGFPSVIWGLYEASHIFKEEKWKKIAIDSWKIIDEEICSVKSGFFDMMSGNSATIIMRLKMDKEFQLNNYQIELFISEALKVLENRNERTTSGLVHGISHLIWFFSIIYQTYPTAAVRELINDCLKILKENYYSEKEEINIYERTDYQSDSWCNGVSGVLLAYYEGFKAGIVDKKDVSLLLQQLKRLRITTLPVYCHGILGILEVLNYMKSDFLEDVSSILFMADFKGDFSNVIYHYFKSEKGRYTLSPGFMSGISGAVYYLCKLNIDFKISPITLEKHYEDEKKTNSNTANCTN</sequence>